<name>A0ACB6RAR8_9PLEO</name>
<keyword evidence="2" id="KW-1185">Reference proteome</keyword>
<reference evidence="1" key="1">
    <citation type="journal article" date="2020" name="Stud. Mycol.">
        <title>101 Dothideomycetes genomes: a test case for predicting lifestyles and emergence of pathogens.</title>
        <authorList>
            <person name="Haridas S."/>
            <person name="Albert R."/>
            <person name="Binder M."/>
            <person name="Bloem J."/>
            <person name="Labutti K."/>
            <person name="Salamov A."/>
            <person name="Andreopoulos B."/>
            <person name="Baker S."/>
            <person name="Barry K."/>
            <person name="Bills G."/>
            <person name="Bluhm B."/>
            <person name="Cannon C."/>
            <person name="Castanera R."/>
            <person name="Culley D."/>
            <person name="Daum C."/>
            <person name="Ezra D."/>
            <person name="Gonzalez J."/>
            <person name="Henrissat B."/>
            <person name="Kuo A."/>
            <person name="Liang C."/>
            <person name="Lipzen A."/>
            <person name="Lutzoni F."/>
            <person name="Magnuson J."/>
            <person name="Mondo S."/>
            <person name="Nolan M."/>
            <person name="Ohm R."/>
            <person name="Pangilinan J."/>
            <person name="Park H.-J."/>
            <person name="Ramirez L."/>
            <person name="Alfaro M."/>
            <person name="Sun H."/>
            <person name="Tritt A."/>
            <person name="Yoshinaga Y."/>
            <person name="Zwiers L.-H."/>
            <person name="Turgeon B."/>
            <person name="Goodwin S."/>
            <person name="Spatafora J."/>
            <person name="Crous P."/>
            <person name="Grigoriev I."/>
        </authorList>
    </citation>
    <scope>NUCLEOTIDE SEQUENCE</scope>
    <source>
        <strain evidence="1">ATCC 200398</strain>
    </source>
</reference>
<proteinExistence type="predicted"/>
<protein>
    <submittedName>
        <fullName evidence="1">Uncharacterized protein</fullName>
    </submittedName>
</protein>
<dbReference type="EMBL" id="MU003494">
    <property type="protein sequence ID" value="KAF2476192.1"/>
    <property type="molecule type" value="Genomic_DNA"/>
</dbReference>
<evidence type="ECO:0000313" key="2">
    <source>
        <dbReference type="Proteomes" id="UP000799755"/>
    </source>
</evidence>
<organism evidence="1 2">
    <name type="scientific">Lindgomyces ingoldianus</name>
    <dbReference type="NCBI Taxonomy" id="673940"/>
    <lineage>
        <taxon>Eukaryota</taxon>
        <taxon>Fungi</taxon>
        <taxon>Dikarya</taxon>
        <taxon>Ascomycota</taxon>
        <taxon>Pezizomycotina</taxon>
        <taxon>Dothideomycetes</taxon>
        <taxon>Pleosporomycetidae</taxon>
        <taxon>Pleosporales</taxon>
        <taxon>Lindgomycetaceae</taxon>
        <taxon>Lindgomyces</taxon>
    </lineage>
</organism>
<dbReference type="Proteomes" id="UP000799755">
    <property type="component" value="Unassembled WGS sequence"/>
</dbReference>
<accession>A0ACB6RAR8</accession>
<gene>
    <name evidence="1" type="ORF">BDR25DRAFT_349313</name>
</gene>
<comment type="caution">
    <text evidence="1">The sequence shown here is derived from an EMBL/GenBank/DDBJ whole genome shotgun (WGS) entry which is preliminary data.</text>
</comment>
<evidence type="ECO:0000313" key="1">
    <source>
        <dbReference type="EMBL" id="KAF2476192.1"/>
    </source>
</evidence>
<sequence length="150" mass="16780">MALIWPSESTSTLPYMMLLNGRLRSVLSAHRGTLLLDPIFPLFPLPIIHSPVQPSKLHHSKARHARPLHLLVLSAVETFDESFATNDAPQISTEYSELVQFTLHASTTITRLSSMDIRPDPLSVPLSSPRTAQMAIQMEIKGYQNCKTKH</sequence>